<proteinExistence type="predicted"/>
<feature type="transmembrane region" description="Helical" evidence="1">
    <location>
        <begin position="155"/>
        <end position="172"/>
    </location>
</feature>
<feature type="transmembrane region" description="Helical" evidence="1">
    <location>
        <begin position="132"/>
        <end position="149"/>
    </location>
</feature>
<name>A0ABN0HPS4_RHILU</name>
<sequence>MAEIAEPEIEASRGRLTYDFNLISIRIVTAVTLFAVLGEANIWLDATTNTVLALGYRFGLVLLPVTIHLFGGRSLLVSLAAMAAGAGLLSLNGSLIQSLSAACLFSYGAANSGYLIKNVAAQSKRGSANNRIAMNVGAFTAGLVIMLPFLRQDVFFWGAAALIAGCALVAMPRRFDTTLIHVKIFQGQSAGAIVAWISVGTAMGMMLFGVFSVLPQTILKSGQSLPAWYGLMIILNSAVVVLGQIPTLKFIEMTGRFRLLVIFAFIFSGFLLLAFPGAFHVHTFTGAVVWVFLISLAECTFGHIDYYSVRQKTMFIKEICIGIGAALTVGLMRWVSFSFSAILVAVIGILLTLTWWLLMRRELRAFD</sequence>
<keyword evidence="3" id="KW-1185">Reference proteome</keyword>
<evidence type="ECO:0000256" key="1">
    <source>
        <dbReference type="SAM" id="Phobius"/>
    </source>
</evidence>
<evidence type="ECO:0000313" key="2">
    <source>
        <dbReference type="EMBL" id="EKJ96672.1"/>
    </source>
</evidence>
<evidence type="ECO:0008006" key="4">
    <source>
        <dbReference type="Google" id="ProtNLM"/>
    </source>
</evidence>
<keyword evidence="1" id="KW-1133">Transmembrane helix</keyword>
<protein>
    <recommendedName>
        <fullName evidence="4">MFS transporter</fullName>
    </recommendedName>
</protein>
<feature type="transmembrane region" description="Helical" evidence="1">
    <location>
        <begin position="257"/>
        <end position="275"/>
    </location>
</feature>
<feature type="transmembrane region" description="Helical" evidence="1">
    <location>
        <begin position="99"/>
        <end position="120"/>
    </location>
</feature>
<organism evidence="2 3">
    <name type="scientific">Bradyrhizobium lupini HPC(L)</name>
    <dbReference type="NCBI Taxonomy" id="1229491"/>
    <lineage>
        <taxon>Bacteria</taxon>
        <taxon>Pseudomonadati</taxon>
        <taxon>Pseudomonadota</taxon>
        <taxon>Alphaproteobacteria</taxon>
        <taxon>Hyphomicrobiales</taxon>
        <taxon>Nitrobacteraceae</taxon>
        <taxon>Bradyrhizobium</taxon>
    </lineage>
</organism>
<reference evidence="2 3" key="1">
    <citation type="journal article" date="2013" name="Genome Announc.">
        <title>Genome Sequence of Rhizobium lupini HPC(L) Isolated from Saline Desert Soil, Kutch (Gujarat).</title>
        <authorList>
            <person name="Agarwal L."/>
            <person name="Purohit H.J."/>
        </authorList>
    </citation>
    <scope>NUCLEOTIDE SEQUENCE [LARGE SCALE GENOMIC DNA]</scope>
    <source>
        <strain evidence="3">HPC(L)</strain>
    </source>
</reference>
<evidence type="ECO:0000313" key="3">
    <source>
        <dbReference type="Proteomes" id="UP000017668"/>
    </source>
</evidence>
<feature type="transmembrane region" description="Helical" evidence="1">
    <location>
        <begin position="23"/>
        <end position="44"/>
    </location>
</feature>
<feature type="transmembrane region" description="Helical" evidence="1">
    <location>
        <begin position="50"/>
        <end position="70"/>
    </location>
</feature>
<feature type="transmembrane region" description="Helical" evidence="1">
    <location>
        <begin position="314"/>
        <end position="331"/>
    </location>
</feature>
<keyword evidence="1" id="KW-0812">Transmembrane</keyword>
<dbReference type="RefSeq" id="WP_006697924.1">
    <property type="nucleotide sequence ID" value="NZ_AMQQ01000010.1"/>
</dbReference>
<feature type="transmembrane region" description="Helical" evidence="1">
    <location>
        <begin position="226"/>
        <end position="245"/>
    </location>
</feature>
<accession>A0ABN0HPS4</accession>
<dbReference type="EMBL" id="AMQQ01000010">
    <property type="protein sequence ID" value="EKJ96672.1"/>
    <property type="molecule type" value="Genomic_DNA"/>
</dbReference>
<keyword evidence="1" id="KW-0472">Membrane</keyword>
<comment type="caution">
    <text evidence="2">The sequence shown here is derived from an EMBL/GenBank/DDBJ whole genome shotgun (WGS) entry which is preliminary data.</text>
</comment>
<dbReference type="Proteomes" id="UP000017668">
    <property type="component" value="Unassembled WGS sequence"/>
</dbReference>
<feature type="transmembrane region" description="Helical" evidence="1">
    <location>
        <begin position="337"/>
        <end position="358"/>
    </location>
</feature>
<gene>
    <name evidence="2" type="ORF">C241_06207</name>
</gene>
<feature type="transmembrane region" description="Helical" evidence="1">
    <location>
        <begin position="193"/>
        <end position="214"/>
    </location>
</feature>
<feature type="transmembrane region" description="Helical" evidence="1">
    <location>
        <begin position="281"/>
        <end position="302"/>
    </location>
</feature>